<organism evidence="2 3">
    <name type="scientific">Synchytrium microbalum</name>
    <dbReference type="NCBI Taxonomy" id="1806994"/>
    <lineage>
        <taxon>Eukaryota</taxon>
        <taxon>Fungi</taxon>
        <taxon>Fungi incertae sedis</taxon>
        <taxon>Chytridiomycota</taxon>
        <taxon>Chytridiomycota incertae sedis</taxon>
        <taxon>Chytridiomycetes</taxon>
        <taxon>Synchytriales</taxon>
        <taxon>Synchytriaceae</taxon>
        <taxon>Synchytrium</taxon>
    </lineage>
</organism>
<feature type="compositionally biased region" description="Low complexity" evidence="1">
    <location>
        <begin position="575"/>
        <end position="586"/>
    </location>
</feature>
<evidence type="ECO:0000256" key="1">
    <source>
        <dbReference type="SAM" id="MobiDB-lite"/>
    </source>
</evidence>
<dbReference type="PANTHER" id="PTHR28027">
    <property type="entry name" value="TRANSCRIPTIONAL REGULATOR MIT1"/>
    <property type="match status" value="1"/>
</dbReference>
<dbReference type="RefSeq" id="XP_031024005.1">
    <property type="nucleotide sequence ID" value="XM_031170003.1"/>
</dbReference>
<dbReference type="Pfam" id="PF09729">
    <property type="entry name" value="Gti1_Pac2"/>
    <property type="match status" value="2"/>
</dbReference>
<feature type="region of interest" description="Disordered" evidence="1">
    <location>
        <begin position="1"/>
        <end position="50"/>
    </location>
</feature>
<dbReference type="Proteomes" id="UP000319731">
    <property type="component" value="Unassembled WGS sequence"/>
</dbReference>
<feature type="compositionally biased region" description="Polar residues" evidence="1">
    <location>
        <begin position="30"/>
        <end position="49"/>
    </location>
</feature>
<proteinExistence type="predicted"/>
<feature type="region of interest" description="Disordered" evidence="1">
    <location>
        <begin position="272"/>
        <end position="301"/>
    </location>
</feature>
<evidence type="ECO:0000313" key="2">
    <source>
        <dbReference type="EMBL" id="TPX32876.1"/>
    </source>
</evidence>
<accession>A0A507C4F6</accession>
<keyword evidence="3" id="KW-1185">Reference proteome</keyword>
<dbReference type="GO" id="GO:0003677">
    <property type="term" value="F:DNA binding"/>
    <property type="evidence" value="ECO:0007669"/>
    <property type="project" value="TreeGrafter"/>
</dbReference>
<comment type="caution">
    <text evidence="2">The sequence shown here is derived from an EMBL/GenBank/DDBJ whole genome shotgun (WGS) entry which is preliminary data.</text>
</comment>
<sequence length="639" mass="70112">MGHDSRPPKHASASTSSYAPSHRIEGMHHPSSNTHNIHRQPSSSSQLKPTSYGMVDERDALYIFEGVRIGSLNKFDRALNEEECRQLIQPGAVFVFDEKPSFQSWQDFRLWSDVSHQSGFAYFYELVPQPSLNNQLGRTGFIKKCTSLFIPETRTMRHLISYYHDESLHMLPRPLFDQQMLLVPSYIGKMNTLMDARILIDAVDASILPKASRPPLPFECDTLIKPGAMFVWDDCVPGTRWWNDNLLWQPARIEGNIVVFQEMEAREVTPAPFNTSVGDETGLAVPNPTSSHPTQQQPVHLPKDANKHSVFVGSNPANATAPGNNTILIISPKQDGMIKKVTTLPSKTHKVMQVIGYSYETTLPMLYAPSLDPMLVSLVMAAKGCESDGSIIMHRSQSTYANCRAGVGMSHVGAEGVMGVPPQVPPMVSIPPPQPQPVAPHFINTMNGTSTGTVNPRHVNETVNPPRINGTPTINGNGLQGNDIHNRRNSHNPISTRGMSTNESTPQQTIKLAALLNPIHQQQEQQRPQYANVSTQKSVDTPRSDVTTSGSTIYTPTYDISPMHMNGGSHSRLDTPSATPSGASSPVKSDEEQDDVCDDEETETEAEQDCIALGHLRKASADGGKWVAAPVTTTVPRSA</sequence>
<dbReference type="EMBL" id="QEAO01000025">
    <property type="protein sequence ID" value="TPX32876.1"/>
    <property type="molecule type" value="Genomic_DNA"/>
</dbReference>
<dbReference type="PANTHER" id="PTHR28027:SF1">
    <property type="entry name" value="CAMP INDEPENDENT REGULATORY PROTEIN (AFU_ORTHOLOGUE AFUA_3G09640)"/>
    <property type="match status" value="1"/>
</dbReference>
<dbReference type="OrthoDB" id="5572844at2759"/>
<feature type="compositionally biased region" description="Acidic residues" evidence="1">
    <location>
        <begin position="591"/>
        <end position="607"/>
    </location>
</feature>
<evidence type="ECO:0000313" key="3">
    <source>
        <dbReference type="Proteomes" id="UP000319731"/>
    </source>
</evidence>
<dbReference type="GeneID" id="42005300"/>
<feature type="compositionally biased region" description="Polar residues" evidence="1">
    <location>
        <begin position="531"/>
        <end position="555"/>
    </location>
</feature>
<feature type="compositionally biased region" description="Polar residues" evidence="1">
    <location>
        <begin position="287"/>
        <end position="298"/>
    </location>
</feature>
<dbReference type="InterPro" id="IPR018608">
    <property type="entry name" value="Gti1/Pac2"/>
</dbReference>
<gene>
    <name evidence="2" type="ORF">SmJEL517_g04075</name>
</gene>
<name>A0A507C4F6_9FUNG</name>
<protein>
    <submittedName>
        <fullName evidence="2">Uncharacterized protein</fullName>
    </submittedName>
</protein>
<feature type="region of interest" description="Disordered" evidence="1">
    <location>
        <begin position="449"/>
        <end position="484"/>
    </location>
</feature>
<dbReference type="AlphaFoldDB" id="A0A507C4F6"/>
<feature type="region of interest" description="Disordered" evidence="1">
    <location>
        <begin position="520"/>
        <end position="607"/>
    </location>
</feature>
<reference evidence="2 3" key="1">
    <citation type="journal article" date="2019" name="Sci. Rep.">
        <title>Comparative genomics of chytrid fungi reveal insights into the obligate biotrophic and pathogenic lifestyle of Synchytrium endobioticum.</title>
        <authorList>
            <person name="van de Vossenberg B.T.L.H."/>
            <person name="Warris S."/>
            <person name="Nguyen H.D.T."/>
            <person name="van Gent-Pelzer M.P.E."/>
            <person name="Joly D.L."/>
            <person name="van de Geest H.C."/>
            <person name="Bonants P.J.M."/>
            <person name="Smith D.S."/>
            <person name="Levesque C.A."/>
            <person name="van der Lee T.A.J."/>
        </authorList>
    </citation>
    <scope>NUCLEOTIDE SEQUENCE [LARGE SCALE GENOMIC DNA]</scope>
    <source>
        <strain evidence="2 3">JEL517</strain>
    </source>
</reference>